<gene>
    <name evidence="1" type="ORF">S01H1_09846</name>
</gene>
<name>X0RY24_9ZZZZ</name>
<comment type="caution">
    <text evidence="1">The sequence shown here is derived from an EMBL/GenBank/DDBJ whole genome shotgun (WGS) entry which is preliminary data.</text>
</comment>
<feature type="non-terminal residue" evidence="1">
    <location>
        <position position="1"/>
    </location>
</feature>
<reference evidence="1" key="1">
    <citation type="journal article" date="2014" name="Front. Microbiol.">
        <title>High frequency of phylogenetically diverse reductive dehalogenase-homologous genes in deep subseafloor sedimentary metagenomes.</title>
        <authorList>
            <person name="Kawai M."/>
            <person name="Futagami T."/>
            <person name="Toyoda A."/>
            <person name="Takaki Y."/>
            <person name="Nishi S."/>
            <person name="Hori S."/>
            <person name="Arai W."/>
            <person name="Tsubouchi T."/>
            <person name="Morono Y."/>
            <person name="Uchiyama I."/>
            <person name="Ito T."/>
            <person name="Fujiyama A."/>
            <person name="Inagaki F."/>
            <person name="Takami H."/>
        </authorList>
    </citation>
    <scope>NUCLEOTIDE SEQUENCE</scope>
    <source>
        <strain evidence="1">Expedition CK06-06</strain>
    </source>
</reference>
<dbReference type="AlphaFoldDB" id="X0RY24"/>
<dbReference type="EMBL" id="BARS01005029">
    <property type="protein sequence ID" value="GAF67901.1"/>
    <property type="molecule type" value="Genomic_DNA"/>
</dbReference>
<accession>X0RY24</accession>
<organism evidence="1">
    <name type="scientific">marine sediment metagenome</name>
    <dbReference type="NCBI Taxonomy" id="412755"/>
    <lineage>
        <taxon>unclassified sequences</taxon>
        <taxon>metagenomes</taxon>
        <taxon>ecological metagenomes</taxon>
    </lineage>
</organism>
<evidence type="ECO:0000313" key="1">
    <source>
        <dbReference type="EMBL" id="GAF67901.1"/>
    </source>
</evidence>
<sequence length="36" mass="3671">LRVFEAQVLPAIPVIAKDLTKPVVGCGLVGVTPGGR</sequence>
<proteinExistence type="predicted"/>
<protein>
    <submittedName>
        <fullName evidence="1">Uncharacterized protein</fullName>
    </submittedName>
</protein>